<sequence length="249" mass="28573">MKVQAIKTTLRKIRAFRSLFLQESNFQFVYNKCHAYGWADTYLFMLDGTAVGYGAVWGQNNRSDRDAIFEFYVVKPYRKFAGECFLKLWEASGAVCVECQSNDVLLTAMLYQYSKNINAENLLFDDHFQTQIILPGISFHQQEAKENDRRDEFKYYLKQEDEDEEEEVVVATGGLMLNYNEPFADLYMEVKDGFRKQGLGSFMIQELKKACYLMGRVPGARCNIDNAASKATLLKAGMKVCGYILTGKL</sequence>
<dbReference type="Proteomes" id="UP000190166">
    <property type="component" value="Unassembled WGS sequence"/>
</dbReference>
<reference evidence="3" key="1">
    <citation type="submission" date="2017-02" db="EMBL/GenBank/DDBJ databases">
        <authorList>
            <person name="Varghese N."/>
            <person name="Submissions S."/>
        </authorList>
    </citation>
    <scope>NUCLEOTIDE SEQUENCE [LARGE SCALE GENOMIC DNA]</scope>
    <source>
        <strain evidence="3">DSM 18108</strain>
    </source>
</reference>
<dbReference type="InterPro" id="IPR000182">
    <property type="entry name" value="GNAT_dom"/>
</dbReference>
<dbReference type="SUPFAM" id="SSF55729">
    <property type="entry name" value="Acyl-CoA N-acyltransferases (Nat)"/>
    <property type="match status" value="1"/>
</dbReference>
<evidence type="ECO:0000313" key="2">
    <source>
        <dbReference type="EMBL" id="SKC96181.1"/>
    </source>
</evidence>
<evidence type="ECO:0000313" key="3">
    <source>
        <dbReference type="Proteomes" id="UP000190166"/>
    </source>
</evidence>
<protein>
    <recommendedName>
        <fullName evidence="1">N-acetyltransferase domain-containing protein</fullName>
    </recommendedName>
</protein>
<dbReference type="AlphaFoldDB" id="A0A1T5N6R5"/>
<dbReference type="GO" id="GO:0016747">
    <property type="term" value="F:acyltransferase activity, transferring groups other than amino-acyl groups"/>
    <property type="evidence" value="ECO:0007669"/>
    <property type="project" value="InterPro"/>
</dbReference>
<evidence type="ECO:0000259" key="1">
    <source>
        <dbReference type="Pfam" id="PF00583"/>
    </source>
</evidence>
<accession>A0A1T5N6R5</accession>
<dbReference type="Pfam" id="PF00583">
    <property type="entry name" value="Acetyltransf_1"/>
    <property type="match status" value="1"/>
</dbReference>
<organism evidence="2 3">
    <name type="scientific">Chitinophaga ginsengisegetis</name>
    <dbReference type="NCBI Taxonomy" id="393003"/>
    <lineage>
        <taxon>Bacteria</taxon>
        <taxon>Pseudomonadati</taxon>
        <taxon>Bacteroidota</taxon>
        <taxon>Chitinophagia</taxon>
        <taxon>Chitinophagales</taxon>
        <taxon>Chitinophagaceae</taxon>
        <taxon>Chitinophaga</taxon>
    </lineage>
</organism>
<dbReference type="STRING" id="393003.SAMN05660461_0622"/>
<proteinExistence type="predicted"/>
<dbReference type="InterPro" id="IPR016181">
    <property type="entry name" value="Acyl_CoA_acyltransferase"/>
</dbReference>
<dbReference type="EMBL" id="FUZZ01000001">
    <property type="protein sequence ID" value="SKC96181.1"/>
    <property type="molecule type" value="Genomic_DNA"/>
</dbReference>
<keyword evidence="3" id="KW-1185">Reference proteome</keyword>
<feature type="domain" description="N-acetyltransferase" evidence="1">
    <location>
        <begin position="148"/>
        <end position="235"/>
    </location>
</feature>
<dbReference type="Gene3D" id="3.40.630.30">
    <property type="match status" value="1"/>
</dbReference>
<dbReference type="RefSeq" id="WP_079467943.1">
    <property type="nucleotide sequence ID" value="NZ_FUZZ01000001.1"/>
</dbReference>
<name>A0A1T5N6R5_9BACT</name>
<gene>
    <name evidence="2" type="ORF">SAMN05660461_0622</name>
</gene>